<evidence type="ECO:0000313" key="2">
    <source>
        <dbReference type="Proteomes" id="UP000789901"/>
    </source>
</evidence>
<name>A0ABN7XC10_GIGMA</name>
<organism evidence="1 2">
    <name type="scientific">Gigaspora margarita</name>
    <dbReference type="NCBI Taxonomy" id="4874"/>
    <lineage>
        <taxon>Eukaryota</taxon>
        <taxon>Fungi</taxon>
        <taxon>Fungi incertae sedis</taxon>
        <taxon>Mucoromycota</taxon>
        <taxon>Glomeromycotina</taxon>
        <taxon>Glomeromycetes</taxon>
        <taxon>Diversisporales</taxon>
        <taxon>Gigasporaceae</taxon>
        <taxon>Gigaspora</taxon>
    </lineage>
</organism>
<reference evidence="1 2" key="1">
    <citation type="submission" date="2021-06" db="EMBL/GenBank/DDBJ databases">
        <authorList>
            <person name="Kallberg Y."/>
            <person name="Tangrot J."/>
            <person name="Rosling A."/>
        </authorList>
    </citation>
    <scope>NUCLEOTIDE SEQUENCE [LARGE SCALE GENOMIC DNA]</scope>
    <source>
        <strain evidence="1 2">120-4 pot B 10/14</strain>
    </source>
</reference>
<proteinExistence type="predicted"/>
<feature type="non-terminal residue" evidence="1">
    <location>
        <position position="51"/>
    </location>
</feature>
<dbReference type="Proteomes" id="UP000789901">
    <property type="component" value="Unassembled WGS sequence"/>
</dbReference>
<gene>
    <name evidence="1" type="ORF">GMARGA_LOCUS40986</name>
</gene>
<keyword evidence="2" id="KW-1185">Reference proteome</keyword>
<evidence type="ECO:0000313" key="1">
    <source>
        <dbReference type="EMBL" id="CAG8851922.1"/>
    </source>
</evidence>
<accession>A0ABN7XC10</accession>
<dbReference type="EMBL" id="CAJVQB010108717">
    <property type="protein sequence ID" value="CAG8851922.1"/>
    <property type="molecule type" value="Genomic_DNA"/>
</dbReference>
<protein>
    <submittedName>
        <fullName evidence="1">12058_t:CDS:1</fullName>
    </submittedName>
</protein>
<sequence length="51" mass="6590">MFKFRFEEEVKKLSKKERKQYRKFVLEHYEHLETKQNYDLKYTKFKNIQTI</sequence>
<comment type="caution">
    <text evidence="1">The sequence shown here is derived from an EMBL/GenBank/DDBJ whole genome shotgun (WGS) entry which is preliminary data.</text>
</comment>